<reference evidence="2 3" key="1">
    <citation type="submission" date="2023-02" db="EMBL/GenBank/DDBJ databases">
        <title>LHISI_Scaffold_Assembly.</title>
        <authorList>
            <person name="Stuart O.P."/>
            <person name="Cleave R."/>
            <person name="Magrath M.J.L."/>
            <person name="Mikheyev A.S."/>
        </authorList>
    </citation>
    <scope>NUCLEOTIDE SEQUENCE [LARGE SCALE GENOMIC DNA]</scope>
    <source>
        <strain evidence="2">Daus_M_001</strain>
        <tissue evidence="2">Leg muscle</tissue>
    </source>
</reference>
<sequence length="615" mass="69740">MNFACLAKGVVLDFLTFIRLAGDDILQHNNERKHASAIVQYLLRETLKKKTKVSKRNNVIRVEKLQVGETVLKASEKREDDCRREIMERVKNVEDLVAEDARYYLFVGGNCSDEAMERIKSYLKENSDKYQFALDDLIAKENRRKKTVVCLRKVGYGVLSQSWYEHQKSDPQEEKPRIIDAAADIRSDIHSLVYEFTEYMRPDNLLSYIGKEGITGIVGNNFEDVQFKRKNKFVTQAYITNNVKVGNHKLTADPLILFHRPCIAKQSEEELKELSNMLDRFIANVNNKKRFIDLLKEVLEEANIHVGQAVEDADVFIVNTAIYMAPNYDAVLVHPELQGKAKACSNPYATNEELAEFGENFLVEDFVTQDSRYSASQNLDELRYHDFVKAPAKTNFHLSRLLYTRDAARLHAIRTYHQSCEKAAAIILDCNEQDVDTPLPIDLIDEQLEDKCLNIRPMELEYTDQNVEQKAETIDMRPFKAAKIKKFLGTVTRPRRGKVYTQVTSSALRCPHKQDDAGRSTLSILEDALAVLQPRATNCILAFLAAAGSIVTKLHPQGTAGTNRNLLRQQTHVVGVRSVEGAKRVREYTVGDAKADDTAARPGGGSSSLSRCETW</sequence>
<accession>A0ABQ9I9I4</accession>
<gene>
    <name evidence="2" type="ORF">PR048_005149</name>
</gene>
<dbReference type="EMBL" id="JARBHB010000002">
    <property type="protein sequence ID" value="KAJ8892568.1"/>
    <property type="molecule type" value="Genomic_DNA"/>
</dbReference>
<dbReference type="Proteomes" id="UP001159363">
    <property type="component" value="Chromosome 2"/>
</dbReference>
<protein>
    <submittedName>
        <fullName evidence="2">Uncharacterized protein</fullName>
    </submittedName>
</protein>
<comment type="caution">
    <text evidence="2">The sequence shown here is derived from an EMBL/GenBank/DDBJ whole genome shotgun (WGS) entry which is preliminary data.</text>
</comment>
<evidence type="ECO:0000256" key="1">
    <source>
        <dbReference type="SAM" id="MobiDB-lite"/>
    </source>
</evidence>
<feature type="region of interest" description="Disordered" evidence="1">
    <location>
        <begin position="593"/>
        <end position="615"/>
    </location>
</feature>
<evidence type="ECO:0000313" key="2">
    <source>
        <dbReference type="EMBL" id="KAJ8892568.1"/>
    </source>
</evidence>
<organism evidence="2 3">
    <name type="scientific">Dryococelus australis</name>
    <dbReference type="NCBI Taxonomy" id="614101"/>
    <lineage>
        <taxon>Eukaryota</taxon>
        <taxon>Metazoa</taxon>
        <taxon>Ecdysozoa</taxon>
        <taxon>Arthropoda</taxon>
        <taxon>Hexapoda</taxon>
        <taxon>Insecta</taxon>
        <taxon>Pterygota</taxon>
        <taxon>Neoptera</taxon>
        <taxon>Polyneoptera</taxon>
        <taxon>Phasmatodea</taxon>
        <taxon>Verophasmatodea</taxon>
        <taxon>Anareolatae</taxon>
        <taxon>Phasmatidae</taxon>
        <taxon>Eurycanthinae</taxon>
        <taxon>Dryococelus</taxon>
    </lineage>
</organism>
<name>A0ABQ9I9I4_9NEOP</name>
<keyword evidence="3" id="KW-1185">Reference proteome</keyword>
<proteinExistence type="predicted"/>
<evidence type="ECO:0000313" key="3">
    <source>
        <dbReference type="Proteomes" id="UP001159363"/>
    </source>
</evidence>